<dbReference type="OrthoDB" id="3780845at2759"/>
<dbReference type="EMBL" id="CP089280">
    <property type="protein sequence ID" value="USP81791.1"/>
    <property type="molecule type" value="Genomic_DNA"/>
</dbReference>
<dbReference type="AlphaFoldDB" id="A0A9Q8ZEF6"/>
<sequence>MFYSRSTFLSFPADPPALVKGPSHHALATSGIPDHRDVLAIYFRWVRQRYFQFHEGMMQQDGPSSAASTRNSDDALDALNEIHGLDSGAPLANLSFDAQRLSTDLLEMGAGFGGNDALMPGYPSELELIG</sequence>
<dbReference type="Proteomes" id="UP001056012">
    <property type="component" value="Chromosome 7"/>
</dbReference>
<evidence type="ECO:0000313" key="2">
    <source>
        <dbReference type="Proteomes" id="UP001056012"/>
    </source>
</evidence>
<gene>
    <name evidence="1" type="ORF">yc1106_09065</name>
</gene>
<proteinExistence type="predicted"/>
<keyword evidence="2" id="KW-1185">Reference proteome</keyword>
<dbReference type="VEuPathDB" id="FungiDB:yc1106_09065"/>
<organism evidence="1 2">
    <name type="scientific">Curvularia clavata</name>
    <dbReference type="NCBI Taxonomy" id="95742"/>
    <lineage>
        <taxon>Eukaryota</taxon>
        <taxon>Fungi</taxon>
        <taxon>Dikarya</taxon>
        <taxon>Ascomycota</taxon>
        <taxon>Pezizomycotina</taxon>
        <taxon>Dothideomycetes</taxon>
        <taxon>Pleosporomycetidae</taxon>
        <taxon>Pleosporales</taxon>
        <taxon>Pleosporineae</taxon>
        <taxon>Pleosporaceae</taxon>
        <taxon>Curvularia</taxon>
    </lineage>
</organism>
<reference evidence="1" key="1">
    <citation type="submission" date="2021-12" db="EMBL/GenBank/DDBJ databases">
        <title>Curvularia clavata genome.</title>
        <authorList>
            <person name="Cao Y."/>
        </authorList>
    </citation>
    <scope>NUCLEOTIDE SEQUENCE</scope>
    <source>
        <strain evidence="1">Yc1106</strain>
    </source>
</reference>
<evidence type="ECO:0000313" key="1">
    <source>
        <dbReference type="EMBL" id="USP81791.1"/>
    </source>
</evidence>
<name>A0A9Q8ZEF6_CURCL</name>
<accession>A0A9Q8ZEF6</accession>
<protein>
    <submittedName>
        <fullName evidence="1">Uncharacterized protein</fullName>
    </submittedName>
</protein>